<gene>
    <name evidence="2" type="ORF">Anapl_11033</name>
</gene>
<organism evidence="2 3">
    <name type="scientific">Anas platyrhynchos</name>
    <name type="common">Mallard</name>
    <name type="synonym">Anas boschas</name>
    <dbReference type="NCBI Taxonomy" id="8839"/>
    <lineage>
        <taxon>Eukaryota</taxon>
        <taxon>Metazoa</taxon>
        <taxon>Chordata</taxon>
        <taxon>Craniata</taxon>
        <taxon>Vertebrata</taxon>
        <taxon>Euteleostomi</taxon>
        <taxon>Archelosauria</taxon>
        <taxon>Archosauria</taxon>
        <taxon>Dinosauria</taxon>
        <taxon>Saurischia</taxon>
        <taxon>Theropoda</taxon>
        <taxon>Coelurosauria</taxon>
        <taxon>Aves</taxon>
        <taxon>Neognathae</taxon>
        <taxon>Galloanserae</taxon>
        <taxon>Anseriformes</taxon>
        <taxon>Anatidae</taxon>
        <taxon>Anatinae</taxon>
        <taxon>Anas</taxon>
    </lineage>
</organism>
<sequence>MGTTAEAVLFPDLGSRNKHRQAHEAFLPGAADRHPARLAANGGPAHGCAAVKPGNRGAAAPWALLCVLPGGGGKEELWWYSLTSPARDTVPSARKGQALFPS</sequence>
<dbReference type="EMBL" id="KB743543">
    <property type="protein sequence ID" value="EOA98160.1"/>
    <property type="molecule type" value="Genomic_DNA"/>
</dbReference>
<keyword evidence="3" id="KW-1185">Reference proteome</keyword>
<dbReference type="AlphaFoldDB" id="R0JLE5"/>
<reference evidence="3" key="1">
    <citation type="journal article" date="2013" name="Nat. Genet.">
        <title>The duck genome and transcriptome provide insight into an avian influenza virus reservoir species.</title>
        <authorList>
            <person name="Huang Y."/>
            <person name="Li Y."/>
            <person name="Burt D.W."/>
            <person name="Chen H."/>
            <person name="Zhang Y."/>
            <person name="Qian W."/>
            <person name="Kim H."/>
            <person name="Gan S."/>
            <person name="Zhao Y."/>
            <person name="Li J."/>
            <person name="Yi K."/>
            <person name="Feng H."/>
            <person name="Zhu P."/>
            <person name="Li B."/>
            <person name="Liu Q."/>
            <person name="Fairley S."/>
            <person name="Magor K.E."/>
            <person name="Du Z."/>
            <person name="Hu X."/>
            <person name="Goodman L."/>
            <person name="Tafer H."/>
            <person name="Vignal A."/>
            <person name="Lee T."/>
            <person name="Kim K.W."/>
            <person name="Sheng Z."/>
            <person name="An Y."/>
            <person name="Searle S."/>
            <person name="Herrero J."/>
            <person name="Groenen M.A."/>
            <person name="Crooijmans R.P."/>
            <person name="Faraut T."/>
            <person name="Cai Q."/>
            <person name="Webster R.G."/>
            <person name="Aldridge J.R."/>
            <person name="Warren W.C."/>
            <person name="Bartschat S."/>
            <person name="Kehr S."/>
            <person name="Marz M."/>
            <person name="Stadler P.F."/>
            <person name="Smith J."/>
            <person name="Kraus R.H."/>
            <person name="Zhao Y."/>
            <person name="Ren L."/>
            <person name="Fei J."/>
            <person name="Morisson M."/>
            <person name="Kaiser P."/>
            <person name="Griffin D.K."/>
            <person name="Rao M."/>
            <person name="Pitel F."/>
            <person name="Wang J."/>
            <person name="Li N."/>
        </authorList>
    </citation>
    <scope>NUCLEOTIDE SEQUENCE [LARGE SCALE GENOMIC DNA]</scope>
</reference>
<evidence type="ECO:0000256" key="1">
    <source>
        <dbReference type="SAM" id="MobiDB-lite"/>
    </source>
</evidence>
<protein>
    <submittedName>
        <fullName evidence="2">Uncharacterized protein</fullName>
    </submittedName>
</protein>
<evidence type="ECO:0000313" key="2">
    <source>
        <dbReference type="EMBL" id="EOA98160.1"/>
    </source>
</evidence>
<evidence type="ECO:0000313" key="3">
    <source>
        <dbReference type="Proteomes" id="UP000296049"/>
    </source>
</evidence>
<name>R0JLE5_ANAPL</name>
<dbReference type="Proteomes" id="UP000296049">
    <property type="component" value="Unassembled WGS sequence"/>
</dbReference>
<proteinExistence type="predicted"/>
<feature type="region of interest" description="Disordered" evidence="1">
    <location>
        <begin position="12"/>
        <end position="44"/>
    </location>
</feature>
<accession>R0JLE5</accession>